<sequence length="135" mass="15467">MANYHFVYKDVEGASTQWDDIQRKLGNLPPKPPAFKPPSFKPAENEDSKHKDKARHRDCDYHRRLRLSDSIKRLCYYISSGTGTFFCAWYASQKHWLANNILGLAFCIQGIEMLSLGSFKTGAILLAGLFVYDIF</sequence>
<comment type="caution">
    <text evidence="1">The sequence shown here is derived from an EMBL/GenBank/DDBJ whole genome shotgun (WGS) entry which is preliminary data.</text>
</comment>
<organism evidence="1 2">
    <name type="scientific">Camellia lanceoleosa</name>
    <dbReference type="NCBI Taxonomy" id="1840588"/>
    <lineage>
        <taxon>Eukaryota</taxon>
        <taxon>Viridiplantae</taxon>
        <taxon>Streptophyta</taxon>
        <taxon>Embryophyta</taxon>
        <taxon>Tracheophyta</taxon>
        <taxon>Spermatophyta</taxon>
        <taxon>Magnoliopsida</taxon>
        <taxon>eudicotyledons</taxon>
        <taxon>Gunneridae</taxon>
        <taxon>Pentapetalae</taxon>
        <taxon>asterids</taxon>
        <taxon>Ericales</taxon>
        <taxon>Theaceae</taxon>
        <taxon>Camellia</taxon>
    </lineage>
</organism>
<proteinExistence type="predicted"/>
<protein>
    <submittedName>
        <fullName evidence="1">Signal peptide peptidase</fullName>
    </submittedName>
</protein>
<evidence type="ECO:0000313" key="2">
    <source>
        <dbReference type="Proteomes" id="UP001060215"/>
    </source>
</evidence>
<accession>A0ACC0J1K2</accession>
<dbReference type="EMBL" id="CM045758">
    <property type="protein sequence ID" value="KAI8030096.1"/>
    <property type="molecule type" value="Genomic_DNA"/>
</dbReference>
<gene>
    <name evidence="1" type="ORF">LOK49_LG01G03248</name>
</gene>
<keyword evidence="2" id="KW-1185">Reference proteome</keyword>
<name>A0ACC0J1K2_9ERIC</name>
<reference evidence="1 2" key="1">
    <citation type="journal article" date="2022" name="Plant J.">
        <title>Chromosome-level genome of Camellia lanceoleosa provides a valuable resource for understanding genome evolution and self-incompatibility.</title>
        <authorList>
            <person name="Gong W."/>
            <person name="Xiao S."/>
            <person name="Wang L."/>
            <person name="Liao Z."/>
            <person name="Chang Y."/>
            <person name="Mo W."/>
            <person name="Hu G."/>
            <person name="Li W."/>
            <person name="Zhao G."/>
            <person name="Zhu H."/>
            <person name="Hu X."/>
            <person name="Ji K."/>
            <person name="Xiang X."/>
            <person name="Song Q."/>
            <person name="Yuan D."/>
            <person name="Jin S."/>
            <person name="Zhang L."/>
        </authorList>
    </citation>
    <scope>NUCLEOTIDE SEQUENCE [LARGE SCALE GENOMIC DNA]</scope>
    <source>
        <strain evidence="1">SQ_2022a</strain>
    </source>
</reference>
<evidence type="ECO:0000313" key="1">
    <source>
        <dbReference type="EMBL" id="KAI8030096.1"/>
    </source>
</evidence>
<dbReference type="Proteomes" id="UP001060215">
    <property type="component" value="Chromosome 1"/>
</dbReference>